<dbReference type="PANTHER" id="PTHR48051">
    <property type="match status" value="1"/>
</dbReference>
<keyword evidence="6" id="KW-1185">Reference proteome</keyword>
<evidence type="ECO:0000313" key="5">
    <source>
        <dbReference type="EMBL" id="TMW66369.1"/>
    </source>
</evidence>
<dbReference type="Proteomes" id="UP000794436">
    <property type="component" value="Unassembled WGS sequence"/>
</dbReference>
<reference evidence="5" key="1">
    <citation type="submission" date="2019-03" db="EMBL/GenBank/DDBJ databases">
        <title>Long read genome sequence of the mycoparasitic Pythium oligandrum ATCC 38472 isolated from sugarbeet rhizosphere.</title>
        <authorList>
            <person name="Gaulin E."/>
        </authorList>
    </citation>
    <scope>NUCLEOTIDE SEQUENCE</scope>
    <source>
        <strain evidence="5">ATCC 38472_TT</strain>
    </source>
</reference>
<dbReference type="GO" id="GO:0005737">
    <property type="term" value="C:cytoplasm"/>
    <property type="evidence" value="ECO:0007669"/>
    <property type="project" value="TreeGrafter"/>
</dbReference>
<dbReference type="OrthoDB" id="660555at2759"/>
<name>A0A8K1CMS5_PYTOL</name>
<feature type="region of interest" description="Disordered" evidence="3">
    <location>
        <begin position="630"/>
        <end position="682"/>
    </location>
</feature>
<feature type="domain" description="Disease resistance R13L4/SHOC-2-like LRR" evidence="4">
    <location>
        <begin position="62"/>
        <end position="181"/>
    </location>
</feature>
<dbReference type="Pfam" id="PF00560">
    <property type="entry name" value="LRR_1"/>
    <property type="match status" value="1"/>
</dbReference>
<dbReference type="AlphaFoldDB" id="A0A8K1CMS5"/>
<keyword evidence="1" id="KW-0433">Leucine-rich repeat</keyword>
<gene>
    <name evidence="5" type="ORF">Poli38472_004134</name>
</gene>
<accession>A0A8K1CMS5</accession>
<sequence length="726" mass="79917">MDKDEKKWECVDLVKIDLSHNAIPSISDEIGALATVSSIKLCQNTLTSLPEGLFELTALTYLDLSHNQLQGKLSEGFGALVNLKELGLAANKLQTLPDAIGNLSSLEVLRIEENALIQLPARIGQLRRLHTLTAHTNQLAALPTSFSELRSLQTLDLRKNRLDTMSGQLSTLQSLKFLDLRQNKIVVFPNLPQSAALDQVFLGYNALAQIDEDSILRAKDSMTVLELRDNKLSLLPANIACLYRLKTLDLSNNDLSDLPPGLGYLKHLNHLVIDGNPLRAIRRSVLSAGCEAVKKYLRTRGGPPSGVDVLEEEIDELQVQRERERLVKAASSAIGTRAAASASTPVRNQHVYREAASSGTLDLTDQVLQSIPREVSGDGAHNFSSTLLHLNLSKNHLTRLPEQISGLVSLMSLTVEENQLQTVDPSIATLPRLQLLRLRKNQLTTNAVNEFLANEESSLGSCIKELDLRNNQLTQMPSQLRQLASMETLLLSFNKIESLDGFPWHELGKVSVVSISDNRLKSLGQIYHTPMLASLSFENNNLTQVPCELGLCPHLRAIYMNANPQKTVRGGVMAKGSLEIIMYLKNKLPINSVLTPPTSWKESKAMAVQDAIFPVKSNIKNRPKLNMYAATADDPESVEEEDEAEVVPTLSRISSHRQHEIRSPQDTGGDSKGSSTDLATIDGQIASLEQQLDNQSGLSAAKRYALKKELALLRSSRIREARKVTA</sequence>
<dbReference type="PANTHER" id="PTHR48051:SF54">
    <property type="entry name" value="LEUCINE-RICH REPEAT-CONTAINING PROTEIN"/>
    <property type="match status" value="1"/>
</dbReference>
<dbReference type="SMART" id="SM00365">
    <property type="entry name" value="LRR_SD22"/>
    <property type="match status" value="7"/>
</dbReference>
<proteinExistence type="predicted"/>
<dbReference type="FunFam" id="3.80.10.10:FF:000116">
    <property type="entry name" value="Leucine-rich repeat-containing protein 40"/>
    <property type="match status" value="1"/>
</dbReference>
<evidence type="ECO:0000256" key="2">
    <source>
        <dbReference type="ARBA" id="ARBA00022737"/>
    </source>
</evidence>
<evidence type="ECO:0000256" key="1">
    <source>
        <dbReference type="ARBA" id="ARBA00022614"/>
    </source>
</evidence>
<dbReference type="InterPro" id="IPR001611">
    <property type="entry name" value="Leu-rich_rpt"/>
</dbReference>
<dbReference type="PROSITE" id="PS51450">
    <property type="entry name" value="LRR"/>
    <property type="match status" value="3"/>
</dbReference>
<dbReference type="Pfam" id="PF23598">
    <property type="entry name" value="LRR_14"/>
    <property type="match status" value="1"/>
</dbReference>
<dbReference type="SMART" id="SM00369">
    <property type="entry name" value="LRR_TYP"/>
    <property type="match status" value="13"/>
</dbReference>
<evidence type="ECO:0000256" key="3">
    <source>
        <dbReference type="SAM" id="MobiDB-lite"/>
    </source>
</evidence>
<dbReference type="SUPFAM" id="SSF52058">
    <property type="entry name" value="L domain-like"/>
    <property type="match status" value="2"/>
</dbReference>
<feature type="compositionally biased region" description="Acidic residues" evidence="3">
    <location>
        <begin position="633"/>
        <end position="645"/>
    </location>
</feature>
<dbReference type="Gene3D" id="3.80.10.10">
    <property type="entry name" value="Ribonuclease Inhibitor"/>
    <property type="match status" value="5"/>
</dbReference>
<evidence type="ECO:0000313" key="6">
    <source>
        <dbReference type="Proteomes" id="UP000794436"/>
    </source>
</evidence>
<dbReference type="SMART" id="SM00364">
    <property type="entry name" value="LRR_BAC"/>
    <property type="match status" value="7"/>
</dbReference>
<dbReference type="PRINTS" id="PR00019">
    <property type="entry name" value="LEURICHRPT"/>
</dbReference>
<dbReference type="Pfam" id="PF12799">
    <property type="entry name" value="LRR_4"/>
    <property type="match status" value="1"/>
</dbReference>
<dbReference type="EMBL" id="SPLM01000036">
    <property type="protein sequence ID" value="TMW66369.1"/>
    <property type="molecule type" value="Genomic_DNA"/>
</dbReference>
<protein>
    <recommendedName>
        <fullName evidence="4">Disease resistance R13L4/SHOC-2-like LRR domain-containing protein</fullName>
    </recommendedName>
</protein>
<evidence type="ECO:0000259" key="4">
    <source>
        <dbReference type="Pfam" id="PF23598"/>
    </source>
</evidence>
<feature type="compositionally biased region" description="Polar residues" evidence="3">
    <location>
        <begin position="664"/>
        <end position="678"/>
    </location>
</feature>
<dbReference type="InterPro" id="IPR055414">
    <property type="entry name" value="LRR_R13L4/SHOC2-like"/>
</dbReference>
<keyword evidence="2" id="KW-0677">Repeat</keyword>
<organism evidence="5 6">
    <name type="scientific">Pythium oligandrum</name>
    <name type="common">Mycoparasitic fungus</name>
    <dbReference type="NCBI Taxonomy" id="41045"/>
    <lineage>
        <taxon>Eukaryota</taxon>
        <taxon>Sar</taxon>
        <taxon>Stramenopiles</taxon>
        <taxon>Oomycota</taxon>
        <taxon>Peronosporomycetes</taxon>
        <taxon>Pythiales</taxon>
        <taxon>Pythiaceae</taxon>
        <taxon>Pythium</taxon>
    </lineage>
</organism>
<comment type="caution">
    <text evidence="5">The sequence shown here is derived from an EMBL/GenBank/DDBJ whole genome shotgun (WGS) entry which is preliminary data.</text>
</comment>
<dbReference type="InterPro" id="IPR032675">
    <property type="entry name" value="LRR_dom_sf"/>
</dbReference>
<dbReference type="InterPro" id="IPR003591">
    <property type="entry name" value="Leu-rich_rpt_typical-subtyp"/>
</dbReference>
<dbReference type="InterPro" id="IPR050216">
    <property type="entry name" value="LRR_domain-containing"/>
</dbReference>
<dbReference type="InterPro" id="IPR025875">
    <property type="entry name" value="Leu-rich_rpt_4"/>
</dbReference>